<dbReference type="KEGG" id="bany:112043571"/>
<dbReference type="Proteomes" id="UP001652582">
    <property type="component" value="Chromosome 14"/>
</dbReference>
<protein>
    <submittedName>
        <fullName evidence="3">Uncharacterized protein LOC112043571 isoform X1</fullName>
    </submittedName>
</protein>
<reference evidence="3" key="1">
    <citation type="submission" date="2025-08" db="UniProtKB">
        <authorList>
            <consortium name="RefSeq"/>
        </authorList>
    </citation>
    <scope>IDENTIFICATION</scope>
</reference>
<dbReference type="OrthoDB" id="6093641at2759"/>
<evidence type="ECO:0000256" key="1">
    <source>
        <dbReference type="SAM" id="SignalP"/>
    </source>
</evidence>
<dbReference type="AlphaFoldDB" id="A0A6J1MPL9"/>
<dbReference type="GeneID" id="112043571"/>
<gene>
    <name evidence="3" type="primary">LOC112043571</name>
</gene>
<accession>A0A6J1MPL9</accession>
<organism evidence="2 3">
    <name type="scientific">Bicyclus anynana</name>
    <name type="common">Squinting bush brown butterfly</name>
    <dbReference type="NCBI Taxonomy" id="110368"/>
    <lineage>
        <taxon>Eukaryota</taxon>
        <taxon>Metazoa</taxon>
        <taxon>Ecdysozoa</taxon>
        <taxon>Arthropoda</taxon>
        <taxon>Hexapoda</taxon>
        <taxon>Insecta</taxon>
        <taxon>Pterygota</taxon>
        <taxon>Neoptera</taxon>
        <taxon>Endopterygota</taxon>
        <taxon>Lepidoptera</taxon>
        <taxon>Glossata</taxon>
        <taxon>Ditrysia</taxon>
        <taxon>Papilionoidea</taxon>
        <taxon>Nymphalidae</taxon>
        <taxon>Satyrinae</taxon>
        <taxon>Satyrini</taxon>
        <taxon>Mycalesina</taxon>
        <taxon>Bicyclus</taxon>
    </lineage>
</organism>
<evidence type="ECO:0000313" key="2">
    <source>
        <dbReference type="Proteomes" id="UP001652582"/>
    </source>
</evidence>
<proteinExistence type="predicted"/>
<feature type="chain" id="PRO_5026878337" evidence="1">
    <location>
        <begin position="22"/>
        <end position="206"/>
    </location>
</feature>
<evidence type="ECO:0000313" key="3">
    <source>
        <dbReference type="RefSeq" id="XP_023934817.1"/>
    </source>
</evidence>
<dbReference type="CTD" id="100174840"/>
<sequence length="206" mass="22419">MMRAGAAVAVAVATLLVYCSADPHQEQDLRVGGHSSGDRYDDFRQKEDFEDLLRLLIQYDTKIENRNSGIGGTLPGRNPNTYENRFLGRGYPVSERDMADKTRYARYIDSLGGGNFVRTLDSIGGGNFVRNLDSLGGANFVKRTLDSIGGANFVKRTLDSIGGANFVKRTLDSIGGPNLVKRYLDSLGGGNFVRRQVDSLGGGNFV</sequence>
<keyword evidence="2" id="KW-1185">Reference proteome</keyword>
<feature type="signal peptide" evidence="1">
    <location>
        <begin position="1"/>
        <end position="21"/>
    </location>
</feature>
<keyword evidence="1" id="KW-0732">Signal</keyword>
<name>A0A6J1MPL9_BICAN</name>
<dbReference type="RefSeq" id="XP_023934817.1">
    <property type="nucleotide sequence ID" value="XM_024079049.2"/>
</dbReference>